<dbReference type="SMART" id="SM00248">
    <property type="entry name" value="ANK"/>
    <property type="match status" value="18"/>
</dbReference>
<keyword evidence="1" id="KW-0677">Repeat</keyword>
<accession>A0ABN7NMJ1</accession>
<dbReference type="PRINTS" id="PR01415">
    <property type="entry name" value="ANKYRIN"/>
</dbReference>
<comment type="caution">
    <text evidence="5">The sequence shown here is derived from an EMBL/GenBank/DDBJ whole genome shotgun (WGS) entry which is preliminary data.</text>
</comment>
<feature type="repeat" description="ANK" evidence="3">
    <location>
        <begin position="1390"/>
        <end position="1422"/>
    </location>
</feature>
<keyword evidence="2 3" id="KW-0040">ANK repeat</keyword>
<dbReference type="Gene3D" id="3.40.50.300">
    <property type="entry name" value="P-loop containing nucleotide triphosphate hydrolases"/>
    <property type="match status" value="1"/>
</dbReference>
<feature type="repeat" description="ANK" evidence="3">
    <location>
        <begin position="1589"/>
        <end position="1621"/>
    </location>
</feature>
<proteinExistence type="predicted"/>
<dbReference type="InterPro" id="IPR036770">
    <property type="entry name" value="Ankyrin_rpt-contain_sf"/>
</dbReference>
<dbReference type="PANTHER" id="PTHR24173">
    <property type="entry name" value="ANKYRIN REPEAT CONTAINING"/>
    <property type="match status" value="1"/>
</dbReference>
<evidence type="ECO:0000256" key="1">
    <source>
        <dbReference type="ARBA" id="ARBA00022737"/>
    </source>
</evidence>
<dbReference type="Pfam" id="PF12796">
    <property type="entry name" value="Ank_2"/>
    <property type="match status" value="5"/>
</dbReference>
<dbReference type="PROSITE" id="PS50837">
    <property type="entry name" value="NACHT"/>
    <property type="match status" value="1"/>
</dbReference>
<feature type="repeat" description="ANK" evidence="3">
    <location>
        <begin position="1064"/>
        <end position="1097"/>
    </location>
</feature>
<feature type="repeat" description="ANK" evidence="3">
    <location>
        <begin position="1031"/>
        <end position="1063"/>
    </location>
</feature>
<evidence type="ECO:0000313" key="6">
    <source>
        <dbReference type="Proteomes" id="UP001153148"/>
    </source>
</evidence>
<dbReference type="Pfam" id="PF13637">
    <property type="entry name" value="Ank_4"/>
    <property type="match status" value="2"/>
</dbReference>
<dbReference type="PANTHER" id="PTHR24173:SF74">
    <property type="entry name" value="ANKYRIN REPEAT DOMAIN-CONTAINING PROTEIN 16"/>
    <property type="match status" value="1"/>
</dbReference>
<dbReference type="InterPro" id="IPR007111">
    <property type="entry name" value="NACHT_NTPase"/>
</dbReference>
<gene>
    <name evidence="5" type="ORF">TPAB3V08_LOCUS4056</name>
</gene>
<feature type="repeat" description="ANK" evidence="3">
    <location>
        <begin position="1208"/>
        <end position="1231"/>
    </location>
</feature>
<feature type="repeat" description="ANK" evidence="3">
    <location>
        <begin position="1623"/>
        <end position="1655"/>
    </location>
</feature>
<evidence type="ECO:0000259" key="4">
    <source>
        <dbReference type="PROSITE" id="PS50837"/>
    </source>
</evidence>
<reference evidence="5" key="1">
    <citation type="submission" date="2021-03" db="EMBL/GenBank/DDBJ databases">
        <authorList>
            <person name="Tran Van P."/>
        </authorList>
    </citation>
    <scope>NUCLEOTIDE SEQUENCE</scope>
</reference>
<feature type="repeat" description="ANK" evidence="3">
    <location>
        <begin position="1258"/>
        <end position="1290"/>
    </location>
</feature>
<keyword evidence="6" id="KW-1185">Reference proteome</keyword>
<dbReference type="SUPFAM" id="SSF52540">
    <property type="entry name" value="P-loop containing nucleoside triphosphate hydrolases"/>
    <property type="match status" value="1"/>
</dbReference>
<feature type="repeat" description="ANK" evidence="3">
    <location>
        <begin position="1522"/>
        <end position="1554"/>
    </location>
</feature>
<evidence type="ECO:0000313" key="5">
    <source>
        <dbReference type="EMBL" id="CAG2057074.1"/>
    </source>
</evidence>
<feature type="repeat" description="ANK" evidence="3">
    <location>
        <begin position="1657"/>
        <end position="1689"/>
    </location>
</feature>
<dbReference type="SUPFAM" id="SSF48403">
    <property type="entry name" value="Ankyrin repeat"/>
    <property type="match status" value="2"/>
</dbReference>
<dbReference type="PROSITE" id="PS50297">
    <property type="entry name" value="ANK_REP_REGION"/>
    <property type="match status" value="14"/>
</dbReference>
<dbReference type="InterPro" id="IPR027417">
    <property type="entry name" value="P-loop_NTPase"/>
</dbReference>
<dbReference type="Pfam" id="PF05729">
    <property type="entry name" value="NACHT"/>
    <property type="match status" value="1"/>
</dbReference>
<dbReference type="EMBL" id="CAJPIN010004816">
    <property type="protein sequence ID" value="CAG2057074.1"/>
    <property type="molecule type" value="Genomic_DNA"/>
</dbReference>
<dbReference type="InterPro" id="IPR002110">
    <property type="entry name" value="Ankyrin_rpt"/>
</dbReference>
<feature type="repeat" description="ANK" evidence="3">
    <location>
        <begin position="1454"/>
        <end position="1486"/>
    </location>
</feature>
<sequence>MSGEWYEIKMATLLFLRGLNYTEDFFLATNFDGAGIFDDVVFKYTFKSVLGEVKSRICFLQLKHKQRAVITYSKIFGPKGAFSLASYFKSYCEVKKTLTNNPAFEFCGDFEQFEFILYTNAESQLLPTPCDRKCCSKDGDIFSSSSESQVICENALRTIVDVMSKYKTFLLEVKRSLGNSNTCDSKEIIVNLVNSFIELSENKEVSEKLTKLKLKPCKDELEKLIKEIEPWGDLSKYSEFLGKFKMLTGQASETQLDYLIKQEIVKLFQTPELETDLIFADLKERMQNWWKDGSSNYYLTKSASLWLDLMKSRIMELSLPEWQMLKNLDIQYCQDQVHILSVDITENRVVNIFASGRSTKLTCLKVYQAMAAIQGDRYLFLSLGTSLARQGEVLSVWQSVWCDMLVVDCDPTSDNPKTLFDNFAKILQNNKHKKLIFITLPSDVKLSNSIRNIILDGYSEIHDMFKLTNLNLQSQAQLLDKVVSFQGFDVPLGDLIAQHLELKEAINTEIIYILLNKEKLIIGEALTDIVEYYVPRTLQRQHFLKKSVLKDSDSVSVFAISGTTKGKIQQLIFPHEKVFNCKDCKNYFPQGCRFFVLNKHSEKSDFEKLLEKFRVVHWLVDESDRFLWKQSQGDVATLRKYIMRENSSYDLERMLGLHDRTMLIVAEPGMGKSTFLTYVANHIKKRDPSCWVIKVTLNDYTCYLNTIKLEQLQDSALGFLELVANVNTQNNADLVKMLLKYSYLYTGKLVILLDGFDEVCPNYTNKVSKLLELFMASRIRRLWITSRPVMQTKLEEKLCSLPFTLKPFTEEDQINTLKMFWKRCITDGERTDTFINNLLHLTSQYLNDKDRHFTGIPLQTLLLAEVFENDLRVYQESKQFNFHEECDLFLLYDRFVEKKWDVYLSEKKKEDTSNIGVQRDNEDLKNIFMSNHMIAALLRILSPKDLSVLKYKDLQVKGSRFIGRVEQGYDHTGIILGITDGVPRFVHHTFAEYFTAKWFAMNFSENRNFVEHNFWESSYEVVKSIFDRILANDSDLHIAVLRNDVVAVTDLLEKGAEVNFRDLGGRSALHLAAVQKNGEDIIEILIKHGADIHLVDEVLQWTALRYADKVRAWSVIGVILQNKGNTNDLVFTKQTFCDGDYIISALHIAAKGGYIELLEFLLYTDKYINISLDNDRYSLLHVAAQYGQRGVLELLLAKGANILCKDKNENTPMHFASKNGHLGVVQCLVERMESKKFDKEYYRYINLVLEGINSKDKQGKTPLFIASEHNHLEVVKYLTEKGADVEICSRDGYSPLYIALLKGNTNVIYFLKDVATVDKGSKNGWTLMHTASTNGHLNVIEHLLKISANINACNKYGQTPLHIAAKKNNVKVLQFLIQEGALVNVHDKTFGWTPLNYAIQEGYLDIVEHLLNAGSELDVCEKNNMAQSESNDQVGMVNHLTDMETGLIIPNKMNSWAPLFLASWYGHLDIVKVLTVKGAQLDVCEKTSGRSALHIAAEKNHISVAEHLIEKGADINICGQLGGLTPLHVASQRGNVEMVMLLIEKGAHMEIQDRINGQTPLHNAAWCCHFELAKCLINKGANINATDDCGWTPMHIAAEKNHLDMVQLLVEYGANINTRTNTYDWTPLHYAAKYGRSDIVEFLIKNKAELEVHDAMRGQIALHIAAENSHLHVIKQLVEGGTSVQVRDSNGMTALDIALAQNDKLMVEYLKPLTDPIIPRT</sequence>
<organism evidence="5 6">
    <name type="scientific">Timema podura</name>
    <name type="common">Walking stick</name>
    <dbReference type="NCBI Taxonomy" id="61482"/>
    <lineage>
        <taxon>Eukaryota</taxon>
        <taxon>Metazoa</taxon>
        <taxon>Ecdysozoa</taxon>
        <taxon>Arthropoda</taxon>
        <taxon>Hexapoda</taxon>
        <taxon>Insecta</taxon>
        <taxon>Pterygota</taxon>
        <taxon>Neoptera</taxon>
        <taxon>Polyneoptera</taxon>
        <taxon>Phasmatodea</taxon>
        <taxon>Timematodea</taxon>
        <taxon>Timematoidea</taxon>
        <taxon>Timematidae</taxon>
        <taxon>Timema</taxon>
    </lineage>
</organism>
<evidence type="ECO:0000256" key="2">
    <source>
        <dbReference type="ARBA" id="ARBA00023043"/>
    </source>
</evidence>
<name>A0ABN7NMJ1_TIMPD</name>
<protein>
    <recommendedName>
        <fullName evidence="4">NACHT domain-containing protein</fullName>
    </recommendedName>
</protein>
<evidence type="ECO:0000256" key="3">
    <source>
        <dbReference type="PROSITE-ProRule" id="PRU00023"/>
    </source>
</evidence>
<feature type="repeat" description="ANK" evidence="3">
    <location>
        <begin position="1488"/>
        <end position="1520"/>
    </location>
</feature>
<feature type="domain" description="NACHT" evidence="4">
    <location>
        <begin position="660"/>
        <end position="788"/>
    </location>
</feature>
<feature type="repeat" description="ANK" evidence="3">
    <location>
        <begin position="1556"/>
        <end position="1588"/>
    </location>
</feature>
<feature type="repeat" description="ANK" evidence="3">
    <location>
        <begin position="1175"/>
        <end position="1207"/>
    </location>
</feature>
<dbReference type="Proteomes" id="UP001153148">
    <property type="component" value="Unassembled WGS sequence"/>
</dbReference>
<feature type="repeat" description="ANK" evidence="3">
    <location>
        <begin position="1323"/>
        <end position="1355"/>
    </location>
</feature>
<feature type="repeat" description="ANK" evidence="3">
    <location>
        <begin position="1356"/>
        <end position="1388"/>
    </location>
</feature>
<dbReference type="PROSITE" id="PS50088">
    <property type="entry name" value="ANK_REPEAT"/>
    <property type="match status" value="15"/>
</dbReference>
<dbReference type="Gene3D" id="1.25.40.20">
    <property type="entry name" value="Ankyrin repeat-containing domain"/>
    <property type="match status" value="7"/>
</dbReference>